<dbReference type="PROSITE" id="PS00397">
    <property type="entry name" value="RECOMBINASES_1"/>
    <property type="match status" value="1"/>
</dbReference>
<keyword evidence="4" id="KW-0233">DNA recombination</keyword>
<dbReference type="Pfam" id="PF00239">
    <property type="entry name" value="Resolvase"/>
    <property type="match status" value="1"/>
</dbReference>
<gene>
    <name evidence="8" type="ORF">LMG8520_2191</name>
</gene>
<comment type="caution">
    <text evidence="8">The sequence shown here is derived from an EMBL/GenBank/DDBJ whole genome shotgun (WGS) entry which is preliminary data.</text>
</comment>
<evidence type="ECO:0000256" key="5">
    <source>
        <dbReference type="PIRSR" id="PIRSR606118-50"/>
    </source>
</evidence>
<dbReference type="AlphaFoldDB" id="A0A0V8CXN2"/>
<accession>A0A0V8CXN2</accession>
<evidence type="ECO:0000256" key="4">
    <source>
        <dbReference type="ARBA" id="ARBA00023172"/>
    </source>
</evidence>
<dbReference type="Proteomes" id="UP000054230">
    <property type="component" value="Unassembled WGS sequence"/>
</dbReference>
<evidence type="ECO:0000256" key="6">
    <source>
        <dbReference type="PROSITE-ProRule" id="PRU10137"/>
    </source>
</evidence>
<organism evidence="8 9">
    <name type="scientific">Lactococcus lactis subsp. lactis</name>
    <name type="common">Streptococcus lactis</name>
    <dbReference type="NCBI Taxonomy" id="1360"/>
    <lineage>
        <taxon>Bacteria</taxon>
        <taxon>Bacillati</taxon>
        <taxon>Bacillota</taxon>
        <taxon>Bacilli</taxon>
        <taxon>Lactobacillales</taxon>
        <taxon>Streptococcaceae</taxon>
        <taxon>Lactococcus</taxon>
    </lineage>
</organism>
<keyword evidence="2" id="KW-0229">DNA integration</keyword>
<evidence type="ECO:0000259" key="7">
    <source>
        <dbReference type="PROSITE" id="PS51736"/>
    </source>
</evidence>
<proteinExistence type="inferred from homology"/>
<evidence type="ECO:0000256" key="2">
    <source>
        <dbReference type="ARBA" id="ARBA00022908"/>
    </source>
</evidence>
<dbReference type="PROSITE" id="PS00398">
    <property type="entry name" value="RECOMBINASES_2"/>
    <property type="match status" value="1"/>
</dbReference>
<dbReference type="GO" id="GO:0000150">
    <property type="term" value="F:DNA strand exchange activity"/>
    <property type="evidence" value="ECO:0007669"/>
    <property type="project" value="InterPro"/>
</dbReference>
<name>A0A0V8CXN2_LACLL</name>
<dbReference type="GO" id="GO:0015074">
    <property type="term" value="P:DNA integration"/>
    <property type="evidence" value="ECO:0007669"/>
    <property type="project" value="UniProtKB-KW"/>
</dbReference>
<dbReference type="SMART" id="SM00857">
    <property type="entry name" value="Resolvase"/>
    <property type="match status" value="1"/>
</dbReference>
<dbReference type="InterPro" id="IPR050639">
    <property type="entry name" value="SSR_resolvase"/>
</dbReference>
<dbReference type="InterPro" id="IPR036162">
    <property type="entry name" value="Resolvase-like_N_sf"/>
</dbReference>
<dbReference type="PROSITE" id="PS51736">
    <property type="entry name" value="RECOMBINASES_3"/>
    <property type="match status" value="1"/>
</dbReference>
<comment type="similarity">
    <text evidence="1">Belongs to the site-specific recombinase resolvase family.</text>
</comment>
<dbReference type="PANTHER" id="PTHR30461:SF26">
    <property type="entry name" value="RESOLVASE HOMOLOG YNEB"/>
    <property type="match status" value="1"/>
</dbReference>
<dbReference type="GO" id="GO:0003677">
    <property type="term" value="F:DNA binding"/>
    <property type="evidence" value="ECO:0007669"/>
    <property type="project" value="UniProtKB-KW"/>
</dbReference>
<dbReference type="EMBL" id="LKLP01000113">
    <property type="protein sequence ID" value="KSU06052.1"/>
    <property type="molecule type" value="Genomic_DNA"/>
</dbReference>
<dbReference type="SUPFAM" id="SSF53041">
    <property type="entry name" value="Resolvase-like"/>
    <property type="match status" value="1"/>
</dbReference>
<sequence length="202" mass="23727">MSKIGYARVSSREQNLDRQLEALDSVSKVFSDKISGQSTERPQLKAMLEYIREGDIVVVTELDRLGRNNNDLTTIMNEIQQKGATLEVLNLPSMNGIDDENLRRLINNLVIELYKYQAEAERKKIKERQQQGIKIAKNKGKFQGGKRKFQENDPRLNLAFDLYLKGHTDKEVEEQTGINRRTFRRYRQRYNIYRENSKTERK</sequence>
<evidence type="ECO:0000256" key="3">
    <source>
        <dbReference type="ARBA" id="ARBA00023125"/>
    </source>
</evidence>
<keyword evidence="3" id="KW-0238">DNA-binding</keyword>
<protein>
    <submittedName>
        <fullName evidence="8">Resolvase</fullName>
    </submittedName>
</protein>
<evidence type="ECO:0000256" key="1">
    <source>
        <dbReference type="ARBA" id="ARBA00009913"/>
    </source>
</evidence>
<dbReference type="RefSeq" id="WP_058210330.1">
    <property type="nucleotide sequence ID" value="NZ_LKLP01000113.1"/>
</dbReference>
<evidence type="ECO:0000313" key="9">
    <source>
        <dbReference type="Proteomes" id="UP000054230"/>
    </source>
</evidence>
<dbReference type="PATRIC" id="fig|1360.106.peg.2655"/>
<dbReference type="InterPro" id="IPR006118">
    <property type="entry name" value="Recombinase_CS"/>
</dbReference>
<dbReference type="CDD" id="cd03768">
    <property type="entry name" value="SR_ResInv"/>
    <property type="match status" value="1"/>
</dbReference>
<dbReference type="InterPro" id="IPR006119">
    <property type="entry name" value="Resolv_N"/>
</dbReference>
<feature type="active site" description="O-(5'-phospho-DNA)-serine intermediate" evidence="5 6">
    <location>
        <position position="10"/>
    </location>
</feature>
<dbReference type="Gene3D" id="3.40.50.1390">
    <property type="entry name" value="Resolvase, N-terminal catalytic domain"/>
    <property type="match status" value="1"/>
</dbReference>
<feature type="domain" description="Resolvase/invertase-type recombinase catalytic" evidence="7">
    <location>
        <begin position="2"/>
        <end position="140"/>
    </location>
</feature>
<evidence type="ECO:0000313" key="8">
    <source>
        <dbReference type="EMBL" id="KSU06052.1"/>
    </source>
</evidence>
<reference evidence="9" key="1">
    <citation type="submission" date="2015-10" db="EMBL/GenBank/DDBJ databases">
        <title>Draft Genome Sequences of 11 Lactococcus lactis subspecies cremoris strains.</title>
        <authorList>
            <person name="Wels M."/>
            <person name="Backus L."/>
            <person name="Boekhorst J."/>
            <person name="Dijkstra A."/>
            <person name="Beerthuizen M."/>
            <person name="Kelly W."/>
            <person name="Siezen R."/>
            <person name="Bachmann H."/>
            <person name="Van Hijum S."/>
        </authorList>
    </citation>
    <scope>NUCLEOTIDE SEQUENCE [LARGE SCALE GENOMIC DNA]</scope>
    <source>
        <strain evidence="9">LMG8520</strain>
    </source>
</reference>
<dbReference type="PANTHER" id="PTHR30461">
    <property type="entry name" value="DNA-INVERTASE FROM LAMBDOID PROPHAGE"/>
    <property type="match status" value="1"/>
</dbReference>